<reference evidence="16 18" key="3">
    <citation type="submission" date="2015-07" db="EMBL/GenBank/DDBJ databases">
        <title>Physiological, transcriptional responses and genome re-sequencing of acid resistant extremely thermoacidophilic Metallosphaera sedula SARC-M1.</title>
        <authorList>
            <person name="Ai C."/>
            <person name="McCarthy S."/>
            <person name="Eckrich V."/>
            <person name="Rudrappa D."/>
            <person name="Qiu G."/>
            <person name="Blum P."/>
        </authorList>
    </citation>
    <scope>NUCLEOTIDE SEQUENCE [LARGE SCALE GENOMIC DNA]</scope>
    <source>
        <strain evidence="16 18">SARC-M1</strain>
    </source>
</reference>
<comment type="catalytic activity">
    <reaction evidence="9">
        <text>[amino-group carrier protein]-C-terminal-gamma-(L-glutamyl)-L-glutamate + ATP = [amino-group carrier protein]-C-terminal-gamma-(5-phospho-L-glutamyl)-L-glutamate + ADP</text>
        <dbReference type="Rhea" id="RHEA:52632"/>
        <dbReference type="Rhea" id="RHEA-COMP:13311"/>
        <dbReference type="Rhea" id="RHEA-COMP:13313"/>
        <dbReference type="ChEBI" id="CHEBI:30616"/>
        <dbReference type="ChEBI" id="CHEBI:136714"/>
        <dbReference type="ChEBI" id="CHEBI:136717"/>
        <dbReference type="ChEBI" id="CHEBI:456216"/>
        <dbReference type="EC" id="2.7.2.19"/>
    </reaction>
</comment>
<name>A0A088E1J5_9CREN</name>
<evidence type="ECO:0000313" key="16">
    <source>
        <dbReference type="EMBL" id="AKV82317.1"/>
    </source>
</evidence>
<dbReference type="InterPro" id="IPR004662">
    <property type="entry name" value="AcgluKinase_fam"/>
</dbReference>
<feature type="binding site" evidence="9">
    <location>
        <position position="62"/>
    </location>
    <ligand>
        <name>substrate</name>
    </ligand>
</feature>
<dbReference type="EMBL" id="CP012173">
    <property type="protein sequence ID" value="AKV75582.1"/>
    <property type="molecule type" value="Genomic_DNA"/>
</dbReference>
<dbReference type="EMBL" id="CP012175">
    <property type="protein sequence ID" value="AKV80073.1"/>
    <property type="molecule type" value="Genomic_DNA"/>
</dbReference>
<dbReference type="HAMAP" id="MF_02082">
    <property type="entry name" value="LysZ"/>
    <property type="match status" value="1"/>
</dbReference>
<dbReference type="SUPFAM" id="SSF53633">
    <property type="entry name" value="Carbamate kinase-like"/>
    <property type="match status" value="1"/>
</dbReference>
<dbReference type="Proteomes" id="UP000068832">
    <property type="component" value="Chromosome"/>
</dbReference>
<dbReference type="EMBL" id="CP012174">
    <property type="protein sequence ID" value="AKV77828.1"/>
    <property type="molecule type" value="Genomic_DNA"/>
</dbReference>
<dbReference type="InterPro" id="IPR037529">
    <property type="entry name" value="LysZ"/>
</dbReference>
<evidence type="ECO:0000313" key="13">
    <source>
        <dbReference type="EMBL" id="AKV75582.1"/>
    </source>
</evidence>
<dbReference type="Pfam" id="PF00696">
    <property type="entry name" value="AA_kinase"/>
    <property type="match status" value="1"/>
</dbReference>
<evidence type="ECO:0000313" key="22">
    <source>
        <dbReference type="Proteomes" id="UP000068832"/>
    </source>
</evidence>
<keyword evidence="1 9" id="KW-0963">Cytoplasm</keyword>
<dbReference type="GO" id="GO:0019878">
    <property type="term" value="P:lysine biosynthetic process via aminoadipic acid"/>
    <property type="evidence" value="ECO:0007669"/>
    <property type="project" value="UniProtKB-UniRule"/>
</dbReference>
<dbReference type="UniPathway" id="UPA00068"/>
<keyword evidence="5 9" id="KW-0547">Nucleotide-binding</keyword>
<dbReference type="EMBL" id="CP012176">
    <property type="protein sequence ID" value="AKV82317.1"/>
    <property type="molecule type" value="Genomic_DNA"/>
</dbReference>
<evidence type="ECO:0000256" key="3">
    <source>
        <dbReference type="ARBA" id="ARBA00022605"/>
    </source>
</evidence>
<dbReference type="NCBIfam" id="NF010662">
    <property type="entry name" value="PRK14058.1-4"/>
    <property type="match status" value="1"/>
</dbReference>
<dbReference type="Gene3D" id="3.40.1160.10">
    <property type="entry name" value="Acetylglutamate kinase-like"/>
    <property type="match status" value="1"/>
</dbReference>
<evidence type="ECO:0000256" key="1">
    <source>
        <dbReference type="ARBA" id="ARBA00022490"/>
    </source>
</evidence>
<evidence type="ECO:0000313" key="21">
    <source>
        <dbReference type="Proteomes" id="UP000062475"/>
    </source>
</evidence>
<protein>
    <recommendedName>
        <fullName evidence="9">[LysW]-aminoadipate/[LysW]-glutamate kinase</fullName>
        <ecNumber evidence="9">2.7.2.17</ecNumber>
        <ecNumber evidence="9">2.7.2.19</ecNumber>
    </recommendedName>
</protein>
<dbReference type="GO" id="GO:0005737">
    <property type="term" value="C:cytoplasm"/>
    <property type="evidence" value="ECO:0007669"/>
    <property type="project" value="UniProtKB-SubCell"/>
</dbReference>
<dbReference type="RefSeq" id="WP_011921310.1">
    <property type="nucleotide sequence ID" value="NZ_AP019770.1"/>
</dbReference>
<dbReference type="InterPro" id="IPR036393">
    <property type="entry name" value="AceGlu_kinase-like_sf"/>
</dbReference>
<gene>
    <name evidence="9" type="primary">lysZ</name>
    <name evidence="11" type="ORF">HA72_0165</name>
    <name evidence="12" type="ORF">MsedA_0173</name>
    <name evidence="13" type="ORF">MsedB_0173</name>
    <name evidence="14" type="ORF">MsedC_0172</name>
    <name evidence="15" type="ORF">MsedD_0173</name>
    <name evidence="16" type="ORF">MsedE_0173</name>
</gene>
<comment type="similarity">
    <text evidence="9">Belongs to the acetylglutamate kinase family. LysZ subfamily.</text>
</comment>
<dbReference type="EC" id="2.7.2.19" evidence="9"/>
<dbReference type="GO" id="GO:0003991">
    <property type="term" value="F:acetylglutamate kinase activity"/>
    <property type="evidence" value="ECO:0007669"/>
    <property type="project" value="TreeGrafter"/>
</dbReference>
<keyword evidence="4 9" id="KW-0808">Transferase</keyword>
<evidence type="ECO:0000313" key="20">
    <source>
        <dbReference type="Proteomes" id="UP000062398"/>
    </source>
</evidence>
<dbReference type="Proteomes" id="UP000062475">
    <property type="component" value="Chromosome"/>
</dbReference>
<evidence type="ECO:0000313" key="17">
    <source>
        <dbReference type="Proteomes" id="UP000029084"/>
    </source>
</evidence>
<reference evidence="11 17" key="1">
    <citation type="journal article" date="2014" name="J. Bacteriol.">
        <title>Role of an Archaeal PitA Transporter in the Copper and Arsenic Resistance of Metallosphaera sedula, an Extreme Thermoacidophile.</title>
        <authorList>
            <person name="McCarthy S."/>
            <person name="Ai C."/>
            <person name="Wheaton G."/>
            <person name="Tevatia R."/>
            <person name="Eckrich V."/>
            <person name="Kelly R."/>
            <person name="Blum P."/>
        </authorList>
    </citation>
    <scope>NUCLEOTIDE SEQUENCE [LARGE SCALE GENOMIC DNA]</scope>
    <source>
        <strain evidence="11 17">CuR1</strain>
    </source>
</reference>
<evidence type="ECO:0000256" key="4">
    <source>
        <dbReference type="ARBA" id="ARBA00022679"/>
    </source>
</evidence>
<evidence type="ECO:0000256" key="2">
    <source>
        <dbReference type="ARBA" id="ARBA00022571"/>
    </source>
</evidence>
<evidence type="ECO:0000256" key="8">
    <source>
        <dbReference type="ARBA" id="ARBA00023154"/>
    </source>
</evidence>
<feature type="domain" description="Aspartate/glutamate/uridylate kinase" evidence="10">
    <location>
        <begin position="1"/>
        <end position="242"/>
    </location>
</feature>
<evidence type="ECO:0000313" key="12">
    <source>
        <dbReference type="EMBL" id="AKV73338.1"/>
    </source>
</evidence>
<comment type="pathway">
    <text evidence="9">Amino-acid biosynthesis; L-arginine biosynthesis.</text>
</comment>
<dbReference type="GO" id="GO:0005524">
    <property type="term" value="F:ATP binding"/>
    <property type="evidence" value="ECO:0007669"/>
    <property type="project" value="UniProtKB-KW"/>
</dbReference>
<keyword evidence="7 9" id="KW-0067">ATP-binding</keyword>
<dbReference type="NCBIfam" id="TIGR00761">
    <property type="entry name" value="argB"/>
    <property type="match status" value="1"/>
</dbReference>
<evidence type="ECO:0000313" key="19">
    <source>
        <dbReference type="Proteomes" id="UP000061362"/>
    </source>
</evidence>
<dbReference type="Proteomes" id="UP000062398">
    <property type="component" value="Chromosome"/>
</dbReference>
<dbReference type="PANTHER" id="PTHR23342">
    <property type="entry name" value="N-ACETYLGLUTAMATE SYNTHASE"/>
    <property type="match status" value="1"/>
</dbReference>
<organism evidence="11 17">
    <name type="scientific">Metallosphaera sedula</name>
    <dbReference type="NCBI Taxonomy" id="43687"/>
    <lineage>
        <taxon>Archaea</taxon>
        <taxon>Thermoproteota</taxon>
        <taxon>Thermoprotei</taxon>
        <taxon>Sulfolobales</taxon>
        <taxon>Sulfolobaceae</taxon>
        <taxon>Metallosphaera</taxon>
    </lineage>
</organism>
<sequence>MIVVKIGGRVVKNALQNVIESVLRYPGKLILVHGGGDIVSEYTKRMGMEPTFVTSPEGIRSRYTSKEELDIYVMTMGLINKNIVTQLISKGKTAIGITGVDGGSVIGTRKKRIMILDERGKKRIIDGGYTGKIVSVNSQLISSLTSLVDVIVISPIALDTEESTPLNVDGDQMAFNVARAVKAEALLLLSDVDGVLLNNAVVKKLSKEEAKELATKIGPGMNRKVLMAAESVESGVSKVIIGSGLVPDAINSALAGRGTEIS</sequence>
<evidence type="ECO:0000256" key="9">
    <source>
        <dbReference type="HAMAP-Rule" id="MF_02082"/>
    </source>
</evidence>
<evidence type="ECO:0000259" key="10">
    <source>
        <dbReference type="Pfam" id="PF00696"/>
    </source>
</evidence>
<dbReference type="PIRSF" id="PIRSF000728">
    <property type="entry name" value="NAGK"/>
    <property type="match status" value="1"/>
</dbReference>
<comment type="function">
    <text evidence="9">Involved in both the arginine and lysine biosynthetic pathways. Phosphorylates the LysW-bound precursors glutamate (for arginine biosynthesis), respectively alpha-aminoadipate (for lysine biosynthesis).</text>
</comment>
<evidence type="ECO:0000313" key="11">
    <source>
        <dbReference type="EMBL" id="AIM26329.1"/>
    </source>
</evidence>
<dbReference type="SMR" id="A0A088E1J5"/>
<evidence type="ECO:0000313" key="14">
    <source>
        <dbReference type="EMBL" id="AKV77828.1"/>
    </source>
</evidence>
<dbReference type="OrthoDB" id="6816at2157"/>
<feature type="site" description="Transition state stabilizer" evidence="9">
    <location>
        <position position="5"/>
    </location>
</feature>
<dbReference type="Proteomes" id="UP000029084">
    <property type="component" value="Chromosome"/>
</dbReference>
<evidence type="ECO:0000256" key="7">
    <source>
        <dbReference type="ARBA" id="ARBA00022840"/>
    </source>
</evidence>
<dbReference type="OMA" id="EGLYEDW"/>
<reference evidence="19 20" key="2">
    <citation type="journal article" date="2015" name="Genome Announc.">
        <title>Complete Genome Sequences of Evolved Arsenate-Resistant Metallosphaera sedula Strains.</title>
        <authorList>
            <person name="Ai C."/>
            <person name="McCarthy S."/>
            <person name="Schackwitz W."/>
            <person name="Martin J."/>
            <person name="Lipzen A."/>
            <person name="Blum P."/>
        </authorList>
    </citation>
    <scope>NUCLEOTIDE SEQUENCE [LARGE SCALE GENOMIC DNA]</scope>
    <source>
        <strain evidence="14 20">ARS120-1</strain>
        <strain evidence="15 19">ARS120-2</strain>
        <strain evidence="12 22">ARS50-1</strain>
        <strain evidence="13 21">ARS50-2</strain>
    </source>
</reference>
<evidence type="ECO:0000256" key="5">
    <source>
        <dbReference type="ARBA" id="ARBA00022741"/>
    </source>
</evidence>
<keyword evidence="2 9" id="KW-0055">Arginine biosynthesis</keyword>
<dbReference type="EMBL" id="CP012172">
    <property type="protein sequence ID" value="AKV73338.1"/>
    <property type="molecule type" value="Genomic_DNA"/>
</dbReference>
<proteinExistence type="inferred from homology"/>
<evidence type="ECO:0000313" key="18">
    <source>
        <dbReference type="Proteomes" id="UP000056255"/>
    </source>
</evidence>
<evidence type="ECO:0000256" key="6">
    <source>
        <dbReference type="ARBA" id="ARBA00022777"/>
    </source>
</evidence>
<feature type="site" description="Transition state stabilizer" evidence="9">
    <location>
        <position position="224"/>
    </location>
</feature>
<dbReference type="Proteomes" id="UP000056255">
    <property type="component" value="Chromosome"/>
</dbReference>
<comment type="subcellular location">
    <subcellularLocation>
        <location evidence="9">Cytoplasm</location>
    </subcellularLocation>
</comment>
<keyword evidence="3 9" id="KW-0028">Amino-acid biosynthesis</keyword>
<comment type="pathway">
    <text evidence="9">Amino-acid biosynthesis; L-lysine biosynthesis via AAA pathway; L-lysine from L-alpha-aminoadipate (Thermus route): step 2/5.</text>
</comment>
<dbReference type="UniPathway" id="UPA00033">
    <property type="reaction ID" value="UER00036"/>
</dbReference>
<keyword evidence="6 9" id="KW-0418">Kinase</keyword>
<dbReference type="CDD" id="cd04251">
    <property type="entry name" value="AAK_NAGK-UC"/>
    <property type="match status" value="1"/>
</dbReference>
<evidence type="ECO:0000313" key="15">
    <source>
        <dbReference type="EMBL" id="AKV80073.1"/>
    </source>
</evidence>
<feature type="binding site" evidence="9">
    <location>
        <position position="167"/>
    </location>
    <ligand>
        <name>substrate</name>
    </ligand>
</feature>
<keyword evidence="8 9" id="KW-0457">Lysine biosynthesis</keyword>
<dbReference type="AlphaFoldDB" id="A0A088E1J5"/>
<dbReference type="GO" id="GO:0042450">
    <property type="term" value="P:L-arginine biosynthetic process via ornithine"/>
    <property type="evidence" value="ECO:0007669"/>
    <property type="project" value="UniProtKB-UniRule"/>
</dbReference>
<dbReference type="InterPro" id="IPR001048">
    <property type="entry name" value="Asp/Glu/Uridylate_kinase"/>
</dbReference>
<comment type="catalytic activity">
    <reaction evidence="9">
        <text>[amino-group carrier protein]-C-terminal-N-(1,4-dicarboxybutan-1-yl)-L-glutamine + ATP = [amino-group carrier protein]-C-terminal-N-(1-carboxy-5-phosphooxy-5-oxopentan-1-yl)-L-glutamine + ADP</text>
        <dbReference type="Rhea" id="RHEA:41944"/>
        <dbReference type="Rhea" id="RHEA-COMP:9694"/>
        <dbReference type="Rhea" id="RHEA-COMP:9712"/>
        <dbReference type="ChEBI" id="CHEBI:30616"/>
        <dbReference type="ChEBI" id="CHEBI:78499"/>
        <dbReference type="ChEBI" id="CHEBI:78503"/>
        <dbReference type="ChEBI" id="CHEBI:456216"/>
        <dbReference type="EC" id="2.7.2.17"/>
    </reaction>
</comment>
<feature type="binding site" evidence="9">
    <location>
        <begin position="35"/>
        <end position="36"/>
    </location>
    <ligand>
        <name>substrate</name>
    </ligand>
</feature>
<dbReference type="GeneID" id="91754605"/>
<dbReference type="PANTHER" id="PTHR23342:SF0">
    <property type="entry name" value="N-ACETYLGLUTAMATE SYNTHASE, MITOCHONDRIAL"/>
    <property type="match status" value="1"/>
</dbReference>
<dbReference type="PATRIC" id="fig|43687.5.peg.168"/>
<dbReference type="Proteomes" id="UP000061362">
    <property type="component" value="Chromosome"/>
</dbReference>
<dbReference type="EMBL" id="CP008822">
    <property type="protein sequence ID" value="AIM26329.1"/>
    <property type="molecule type" value="Genomic_DNA"/>
</dbReference>
<dbReference type="EC" id="2.7.2.17" evidence="9"/>
<accession>A0A088E1J5</accession>